<dbReference type="GO" id="GO:0034040">
    <property type="term" value="F:ATPase-coupled lipid transmembrane transporter activity"/>
    <property type="evidence" value="ECO:0007669"/>
    <property type="project" value="TreeGrafter"/>
</dbReference>
<keyword evidence="3" id="KW-1003">Cell membrane</keyword>
<keyword evidence="10" id="KW-0080">Bacteriocin transport</keyword>
<dbReference type="InterPro" id="IPR011527">
    <property type="entry name" value="ABC1_TM_dom"/>
</dbReference>
<evidence type="ECO:0000256" key="3">
    <source>
        <dbReference type="ARBA" id="ARBA00022475"/>
    </source>
</evidence>
<dbReference type="PROSITE" id="PS00211">
    <property type="entry name" value="ABC_TRANSPORTER_1"/>
    <property type="match status" value="1"/>
</dbReference>
<dbReference type="SMART" id="SM00382">
    <property type="entry name" value="AAA"/>
    <property type="match status" value="1"/>
</dbReference>
<dbReference type="GO" id="GO:0008233">
    <property type="term" value="F:peptidase activity"/>
    <property type="evidence" value="ECO:0007669"/>
    <property type="project" value="InterPro"/>
</dbReference>
<dbReference type="Gene3D" id="3.40.50.300">
    <property type="entry name" value="P-loop containing nucleotide triphosphate hydrolases"/>
    <property type="match status" value="1"/>
</dbReference>
<dbReference type="PROSITE" id="PS50929">
    <property type="entry name" value="ABC_TM1F"/>
    <property type="match status" value="1"/>
</dbReference>
<evidence type="ECO:0000313" key="15">
    <source>
        <dbReference type="EMBL" id="TLF43183.1"/>
    </source>
</evidence>
<feature type="domain" description="Peptidase C39" evidence="14">
    <location>
        <begin position="15"/>
        <end position="134"/>
    </location>
</feature>
<evidence type="ECO:0000256" key="11">
    <source>
        <dbReference type="SAM" id="Phobius"/>
    </source>
</evidence>
<evidence type="ECO:0000313" key="16">
    <source>
        <dbReference type="Proteomes" id="UP000308382"/>
    </source>
</evidence>
<dbReference type="OrthoDB" id="9760358at2"/>
<comment type="caution">
    <text evidence="15">The sequence shown here is derived from an EMBL/GenBank/DDBJ whole genome shotgun (WGS) entry which is preliminary data.</text>
</comment>
<sequence>MRYRIKKHKVPFFKQRESNDCGPSCLKSLLLYFDKQVDIEIIRSYMDTTREGSSLFSLTKAAHKLGFISEAAKLVFTDLFDVKLPCILHWNQNHYVVLYKIKNYCFYIMDPAIGHLKINKEGFIGHWCRNNKDNCSGIALLIEPDKDFHLIKNIDNSSSINFKFLVKYFKNYQKLIFQLILGLFAGTLLQLFFPFLTQSVVDIGIKNQDIGFVHLVLLAQIFVFFGRTGLEILRGWILLHLSTKISISLISDFFQKLMNLPIAFFDSKVTGDIIQRIGDHKRLERILTTSTLSTFFSTFSFLAFGSILAYYNIQIFIVFIIGTLLYFLWTLHFFKRRKVLDYLRFKEFSKEQSKVIEIINGMQEIKLHNAETRMRWGWEKIQINLFKVGIKNLTLEQKQSSGSMLINELKNILITVLCAKLVIEGEITLGMMLAVASIVGQLNSPVSQIIYFLRDIQDAKIALERLGEIHNKNDEVDMDIGKSLVNGIEDLTLNNVTFRYTPESKIILNDISFKIPKNKVTAIVGESGSGKTTLLKILMRFYVPQEGSIKFGATNLESLNLKSWRDYCGAVMQEGYLFNDTIAKNIAFGMDNYDLESVLSSARIANIHDFVSELPLGYETVIGAEGTQISSGQKQRLLIARAIYKDPKLLIFDEATSSLDTINERIIVERLNRIFKNKTVVVVAHRLSTVKNADNIIVLDKGKIIESGSHSELIANKKEYFNLIRNQLELGN</sequence>
<dbReference type="InterPro" id="IPR039421">
    <property type="entry name" value="Type_1_exporter"/>
</dbReference>
<dbReference type="GO" id="GO:0006508">
    <property type="term" value="P:proteolysis"/>
    <property type="evidence" value="ECO:0007669"/>
    <property type="project" value="InterPro"/>
</dbReference>
<dbReference type="GO" id="GO:0140359">
    <property type="term" value="F:ABC-type transporter activity"/>
    <property type="evidence" value="ECO:0007669"/>
    <property type="project" value="InterPro"/>
</dbReference>
<evidence type="ECO:0000259" key="14">
    <source>
        <dbReference type="PROSITE" id="PS50990"/>
    </source>
</evidence>
<evidence type="ECO:0000256" key="5">
    <source>
        <dbReference type="ARBA" id="ARBA00022741"/>
    </source>
</evidence>
<evidence type="ECO:0000256" key="1">
    <source>
        <dbReference type="ARBA" id="ARBA00004651"/>
    </source>
</evidence>
<evidence type="ECO:0000256" key="8">
    <source>
        <dbReference type="ARBA" id="ARBA00022989"/>
    </source>
</evidence>
<keyword evidence="9 11" id="KW-0472">Membrane</keyword>
<dbReference type="InterPro" id="IPR005074">
    <property type="entry name" value="Peptidase_C39"/>
</dbReference>
<evidence type="ECO:0000256" key="10">
    <source>
        <dbReference type="ARBA" id="ARBA00043264"/>
    </source>
</evidence>
<dbReference type="InterPro" id="IPR036640">
    <property type="entry name" value="ABC1_TM_sf"/>
</dbReference>
<dbReference type="RefSeq" id="WP_138259029.1">
    <property type="nucleotide sequence ID" value="NZ_VBUK01000009.1"/>
</dbReference>
<evidence type="ECO:0000259" key="13">
    <source>
        <dbReference type="PROSITE" id="PS50929"/>
    </source>
</evidence>
<protein>
    <submittedName>
        <fullName evidence="15">Peptidase domain-containing ABC transporter</fullName>
    </submittedName>
</protein>
<feature type="transmembrane region" description="Helical" evidence="11">
    <location>
        <begin position="286"/>
        <end position="307"/>
    </location>
</feature>
<keyword evidence="8 11" id="KW-1133">Transmembrane helix</keyword>
<gene>
    <name evidence="15" type="ORF">FEK29_13795</name>
</gene>
<dbReference type="Gene3D" id="3.90.70.10">
    <property type="entry name" value="Cysteine proteinases"/>
    <property type="match status" value="1"/>
</dbReference>
<dbReference type="GO" id="GO:0015031">
    <property type="term" value="P:protein transport"/>
    <property type="evidence" value="ECO:0007669"/>
    <property type="project" value="UniProtKB-KW"/>
</dbReference>
<dbReference type="SUPFAM" id="SSF90123">
    <property type="entry name" value="ABC transporter transmembrane region"/>
    <property type="match status" value="1"/>
</dbReference>
<name>A0A5R8M0Q5_9FLAO</name>
<evidence type="ECO:0000256" key="6">
    <source>
        <dbReference type="ARBA" id="ARBA00022840"/>
    </source>
</evidence>
<comment type="subcellular location">
    <subcellularLocation>
        <location evidence="1">Cell membrane</location>
        <topology evidence="1">Multi-pass membrane protein</topology>
    </subcellularLocation>
</comment>
<keyword evidence="5" id="KW-0547">Nucleotide-binding</keyword>
<feature type="transmembrane region" description="Helical" evidence="11">
    <location>
        <begin position="211"/>
        <end position="230"/>
    </location>
</feature>
<dbReference type="CDD" id="cd18571">
    <property type="entry name" value="ABC_6TM_peptidase_like"/>
    <property type="match status" value="1"/>
</dbReference>
<accession>A0A5R8M0Q5</accession>
<feature type="transmembrane region" description="Helical" evidence="11">
    <location>
        <begin position="313"/>
        <end position="334"/>
    </location>
</feature>
<keyword evidence="4 11" id="KW-0812">Transmembrane</keyword>
<feature type="domain" description="ABC transmembrane type-1" evidence="13">
    <location>
        <begin position="179"/>
        <end position="458"/>
    </location>
</feature>
<dbReference type="Gene3D" id="1.20.1560.10">
    <property type="entry name" value="ABC transporter type 1, transmembrane domain"/>
    <property type="match status" value="1"/>
</dbReference>
<evidence type="ECO:0000256" key="4">
    <source>
        <dbReference type="ARBA" id="ARBA00022692"/>
    </source>
</evidence>
<dbReference type="InterPro" id="IPR003439">
    <property type="entry name" value="ABC_transporter-like_ATP-bd"/>
</dbReference>
<dbReference type="Pfam" id="PF03412">
    <property type="entry name" value="Peptidase_C39"/>
    <property type="match status" value="1"/>
</dbReference>
<evidence type="ECO:0000256" key="2">
    <source>
        <dbReference type="ARBA" id="ARBA00022448"/>
    </source>
</evidence>
<feature type="domain" description="ABC transporter" evidence="12">
    <location>
        <begin position="491"/>
        <end position="726"/>
    </location>
</feature>
<dbReference type="GO" id="GO:0005886">
    <property type="term" value="C:plasma membrane"/>
    <property type="evidence" value="ECO:0007669"/>
    <property type="project" value="UniProtKB-SubCell"/>
</dbReference>
<reference evidence="15 16" key="1">
    <citation type="journal article" date="2017" name="Int. J. Syst. Evol. Microbiol.">
        <title>Maripseudobacter aurantiacus gen. nov., sp. nov., a novel member of the family Flavobacteriaceae isolated from a sedimentation basin.</title>
        <authorList>
            <person name="Chen C."/>
            <person name="Su Y."/>
            <person name="Tao T."/>
            <person name="Fu G."/>
            <person name="Zhang C."/>
            <person name="Sun C."/>
            <person name="Zhang X."/>
            <person name="Wu M."/>
        </authorList>
    </citation>
    <scope>NUCLEOTIDE SEQUENCE [LARGE SCALE GENOMIC DNA]</scope>
    <source>
        <strain evidence="16">CDA4</strain>
    </source>
</reference>
<dbReference type="GO" id="GO:0043213">
    <property type="term" value="P:bacteriocin transport"/>
    <property type="evidence" value="ECO:0007669"/>
    <property type="project" value="UniProtKB-KW"/>
</dbReference>
<dbReference type="InterPro" id="IPR017871">
    <property type="entry name" value="ABC_transporter-like_CS"/>
</dbReference>
<keyword evidence="16" id="KW-1185">Reference proteome</keyword>
<dbReference type="InterPro" id="IPR003593">
    <property type="entry name" value="AAA+_ATPase"/>
</dbReference>
<dbReference type="EMBL" id="VBUK01000009">
    <property type="protein sequence ID" value="TLF43183.1"/>
    <property type="molecule type" value="Genomic_DNA"/>
</dbReference>
<keyword evidence="2" id="KW-0813">Transport</keyword>
<feature type="transmembrane region" description="Helical" evidence="11">
    <location>
        <begin position="175"/>
        <end position="196"/>
    </location>
</feature>
<keyword evidence="7" id="KW-0653">Protein transport</keyword>
<evidence type="ECO:0000259" key="12">
    <source>
        <dbReference type="PROSITE" id="PS50893"/>
    </source>
</evidence>
<dbReference type="Pfam" id="PF00005">
    <property type="entry name" value="ABC_tran"/>
    <property type="match status" value="1"/>
</dbReference>
<dbReference type="FunFam" id="3.40.50.300:FF:000221">
    <property type="entry name" value="Multidrug ABC transporter ATP-binding protein"/>
    <property type="match status" value="1"/>
</dbReference>
<evidence type="ECO:0000256" key="7">
    <source>
        <dbReference type="ARBA" id="ARBA00022927"/>
    </source>
</evidence>
<dbReference type="PANTHER" id="PTHR24221:SF654">
    <property type="entry name" value="ATP-BINDING CASSETTE SUB-FAMILY B MEMBER 6"/>
    <property type="match status" value="1"/>
</dbReference>
<proteinExistence type="predicted"/>
<organism evidence="15 16">
    <name type="scientific">Maribacter aurantiacus</name>
    <dbReference type="NCBI Taxonomy" id="1882343"/>
    <lineage>
        <taxon>Bacteria</taxon>
        <taxon>Pseudomonadati</taxon>
        <taxon>Bacteroidota</taxon>
        <taxon>Flavobacteriia</taxon>
        <taxon>Flavobacteriales</taxon>
        <taxon>Flavobacteriaceae</taxon>
        <taxon>Maribacter</taxon>
    </lineage>
</organism>
<dbReference type="PROSITE" id="PS50893">
    <property type="entry name" value="ABC_TRANSPORTER_2"/>
    <property type="match status" value="1"/>
</dbReference>
<dbReference type="InterPro" id="IPR027417">
    <property type="entry name" value="P-loop_NTPase"/>
</dbReference>
<dbReference type="PANTHER" id="PTHR24221">
    <property type="entry name" value="ATP-BINDING CASSETTE SUB-FAMILY B"/>
    <property type="match status" value="1"/>
</dbReference>
<dbReference type="AlphaFoldDB" id="A0A5R8M0Q5"/>
<dbReference type="GO" id="GO:0005524">
    <property type="term" value="F:ATP binding"/>
    <property type="evidence" value="ECO:0007669"/>
    <property type="project" value="UniProtKB-KW"/>
</dbReference>
<dbReference type="PROSITE" id="PS50990">
    <property type="entry name" value="PEPTIDASE_C39"/>
    <property type="match status" value="1"/>
</dbReference>
<dbReference type="GO" id="GO:0016887">
    <property type="term" value="F:ATP hydrolysis activity"/>
    <property type="evidence" value="ECO:0007669"/>
    <property type="project" value="InterPro"/>
</dbReference>
<evidence type="ECO:0000256" key="9">
    <source>
        <dbReference type="ARBA" id="ARBA00023136"/>
    </source>
</evidence>
<dbReference type="SUPFAM" id="SSF52540">
    <property type="entry name" value="P-loop containing nucleoside triphosphate hydrolases"/>
    <property type="match status" value="1"/>
</dbReference>
<dbReference type="Pfam" id="PF00664">
    <property type="entry name" value="ABC_membrane"/>
    <property type="match status" value="1"/>
</dbReference>
<dbReference type="Proteomes" id="UP000308382">
    <property type="component" value="Unassembled WGS sequence"/>
</dbReference>
<keyword evidence="6" id="KW-0067">ATP-binding</keyword>